<evidence type="ECO:0000313" key="1">
    <source>
        <dbReference type="EMBL" id="GFN90081.1"/>
    </source>
</evidence>
<evidence type="ECO:0000313" key="2">
    <source>
        <dbReference type="Proteomes" id="UP000735302"/>
    </source>
</evidence>
<gene>
    <name evidence="1" type="ORF">PoB_001658700</name>
</gene>
<evidence type="ECO:0008006" key="3">
    <source>
        <dbReference type="Google" id="ProtNLM"/>
    </source>
</evidence>
<keyword evidence="2" id="KW-1185">Reference proteome</keyword>
<dbReference type="EMBL" id="BLXT01001985">
    <property type="protein sequence ID" value="GFN90081.1"/>
    <property type="molecule type" value="Genomic_DNA"/>
</dbReference>
<reference evidence="1 2" key="1">
    <citation type="journal article" date="2021" name="Elife">
        <title>Chloroplast acquisition without the gene transfer in kleptoplastic sea slugs, Plakobranchus ocellatus.</title>
        <authorList>
            <person name="Maeda T."/>
            <person name="Takahashi S."/>
            <person name="Yoshida T."/>
            <person name="Shimamura S."/>
            <person name="Takaki Y."/>
            <person name="Nagai Y."/>
            <person name="Toyoda A."/>
            <person name="Suzuki Y."/>
            <person name="Arimoto A."/>
            <person name="Ishii H."/>
            <person name="Satoh N."/>
            <person name="Nishiyama T."/>
            <person name="Hasebe M."/>
            <person name="Maruyama T."/>
            <person name="Minagawa J."/>
            <person name="Obokata J."/>
            <person name="Shigenobu S."/>
        </authorList>
    </citation>
    <scope>NUCLEOTIDE SEQUENCE [LARGE SCALE GENOMIC DNA]</scope>
</reference>
<sequence length="85" mass="9637">MWIKQGRCNRSGCANAHIRTSGSTASHGSVVAFPCWTHRQRVNRCFDKRRKRPPTTMKTSRSSGLGVVLRRGTTRSAIRIHLYIL</sequence>
<proteinExistence type="predicted"/>
<name>A0AAV3Z6B1_9GAST</name>
<dbReference type="AlphaFoldDB" id="A0AAV3Z6B1"/>
<dbReference type="Proteomes" id="UP000735302">
    <property type="component" value="Unassembled WGS sequence"/>
</dbReference>
<protein>
    <recommendedName>
        <fullName evidence="3">C3H1-type domain-containing protein</fullName>
    </recommendedName>
</protein>
<accession>A0AAV3Z6B1</accession>
<comment type="caution">
    <text evidence="1">The sequence shown here is derived from an EMBL/GenBank/DDBJ whole genome shotgun (WGS) entry which is preliminary data.</text>
</comment>
<organism evidence="1 2">
    <name type="scientific">Plakobranchus ocellatus</name>
    <dbReference type="NCBI Taxonomy" id="259542"/>
    <lineage>
        <taxon>Eukaryota</taxon>
        <taxon>Metazoa</taxon>
        <taxon>Spiralia</taxon>
        <taxon>Lophotrochozoa</taxon>
        <taxon>Mollusca</taxon>
        <taxon>Gastropoda</taxon>
        <taxon>Heterobranchia</taxon>
        <taxon>Euthyneura</taxon>
        <taxon>Panpulmonata</taxon>
        <taxon>Sacoglossa</taxon>
        <taxon>Placobranchoidea</taxon>
        <taxon>Plakobranchidae</taxon>
        <taxon>Plakobranchus</taxon>
    </lineage>
</organism>